<comment type="caution">
    <text evidence="1">The sequence shown here is derived from an EMBL/GenBank/DDBJ whole genome shotgun (WGS) entry which is preliminary data.</text>
</comment>
<organism evidence="1 2">
    <name type="scientific">Petrolisthes manimaculis</name>
    <dbReference type="NCBI Taxonomy" id="1843537"/>
    <lineage>
        <taxon>Eukaryota</taxon>
        <taxon>Metazoa</taxon>
        <taxon>Ecdysozoa</taxon>
        <taxon>Arthropoda</taxon>
        <taxon>Crustacea</taxon>
        <taxon>Multicrustacea</taxon>
        <taxon>Malacostraca</taxon>
        <taxon>Eumalacostraca</taxon>
        <taxon>Eucarida</taxon>
        <taxon>Decapoda</taxon>
        <taxon>Pleocyemata</taxon>
        <taxon>Anomura</taxon>
        <taxon>Galatheoidea</taxon>
        <taxon>Porcellanidae</taxon>
        <taxon>Petrolisthes</taxon>
    </lineage>
</organism>
<name>A0AAE1Q4K7_9EUCA</name>
<evidence type="ECO:0000313" key="2">
    <source>
        <dbReference type="Proteomes" id="UP001292094"/>
    </source>
</evidence>
<accession>A0AAE1Q4K7</accession>
<evidence type="ECO:0000313" key="1">
    <source>
        <dbReference type="EMBL" id="KAK4320145.1"/>
    </source>
</evidence>
<proteinExistence type="predicted"/>
<sequence length="86" mass="8988">MTDAQQSTCPLEKPHLFVEANQEGSCCGGAGQYEPIGDGAQLDLGCDGGPYGVPRLLQHAAVLEVIATEGYSRVAIRGPVEATGWE</sequence>
<protein>
    <submittedName>
        <fullName evidence="1">Uncharacterized protein</fullName>
    </submittedName>
</protein>
<gene>
    <name evidence="1" type="ORF">Pmani_008980</name>
</gene>
<dbReference type="AlphaFoldDB" id="A0AAE1Q4K7"/>
<dbReference type="Proteomes" id="UP001292094">
    <property type="component" value="Unassembled WGS sequence"/>
</dbReference>
<reference evidence="1" key="1">
    <citation type="submission" date="2023-11" db="EMBL/GenBank/DDBJ databases">
        <title>Genome assemblies of two species of porcelain crab, Petrolisthes cinctipes and Petrolisthes manimaculis (Anomura: Porcellanidae).</title>
        <authorList>
            <person name="Angst P."/>
        </authorList>
    </citation>
    <scope>NUCLEOTIDE SEQUENCE</scope>
    <source>
        <strain evidence="1">PB745_02</strain>
        <tissue evidence="1">Gill</tissue>
    </source>
</reference>
<keyword evidence="2" id="KW-1185">Reference proteome</keyword>
<dbReference type="EMBL" id="JAWZYT010000689">
    <property type="protein sequence ID" value="KAK4320145.1"/>
    <property type="molecule type" value="Genomic_DNA"/>
</dbReference>